<keyword evidence="4 6" id="KW-0472">Membrane</keyword>
<reference evidence="7" key="1">
    <citation type="journal article" date="2021" name="J Fungi (Basel)">
        <title>Virulence traits and population genomics of the black yeast Aureobasidium melanogenum.</title>
        <authorList>
            <person name="Cernosa A."/>
            <person name="Sun X."/>
            <person name="Gostincar C."/>
            <person name="Fang C."/>
            <person name="Gunde-Cimerman N."/>
            <person name="Song Z."/>
        </authorList>
    </citation>
    <scope>NUCLEOTIDE SEQUENCE</scope>
    <source>
        <strain evidence="7">EXF-9911</strain>
    </source>
</reference>
<evidence type="ECO:0000256" key="6">
    <source>
        <dbReference type="SAM" id="Phobius"/>
    </source>
</evidence>
<dbReference type="PANTHER" id="PTHR35042:SF1">
    <property type="entry name" value="DUF1772-DOMAIN-CONTAINING PROTEIN"/>
    <property type="match status" value="1"/>
</dbReference>
<gene>
    <name evidence="7" type="ORF">KCU76_g19681</name>
</gene>
<dbReference type="OrthoDB" id="5954308at2759"/>
<evidence type="ECO:0000256" key="5">
    <source>
        <dbReference type="ARBA" id="ARBA00034313"/>
    </source>
</evidence>
<organism evidence="7 8">
    <name type="scientific">Aureobasidium melanogenum</name>
    <name type="common">Aureobasidium pullulans var. melanogenum</name>
    <dbReference type="NCBI Taxonomy" id="46634"/>
    <lineage>
        <taxon>Eukaryota</taxon>
        <taxon>Fungi</taxon>
        <taxon>Dikarya</taxon>
        <taxon>Ascomycota</taxon>
        <taxon>Pezizomycotina</taxon>
        <taxon>Dothideomycetes</taxon>
        <taxon>Dothideomycetidae</taxon>
        <taxon>Dothideales</taxon>
        <taxon>Saccotheciaceae</taxon>
        <taxon>Aureobasidium</taxon>
    </lineage>
</organism>
<keyword evidence="3 6" id="KW-1133">Transmembrane helix</keyword>
<dbReference type="GO" id="GO:0016020">
    <property type="term" value="C:membrane"/>
    <property type="evidence" value="ECO:0007669"/>
    <property type="project" value="UniProtKB-SubCell"/>
</dbReference>
<feature type="transmembrane region" description="Helical" evidence="6">
    <location>
        <begin position="12"/>
        <end position="35"/>
    </location>
</feature>
<feature type="transmembrane region" description="Helical" evidence="6">
    <location>
        <begin position="66"/>
        <end position="84"/>
    </location>
</feature>
<keyword evidence="2 6" id="KW-0812">Transmembrane</keyword>
<reference evidence="7" key="2">
    <citation type="submission" date="2021-08" db="EMBL/GenBank/DDBJ databases">
        <authorList>
            <person name="Gostincar C."/>
            <person name="Sun X."/>
            <person name="Song Z."/>
            <person name="Gunde-Cimerman N."/>
        </authorList>
    </citation>
    <scope>NUCLEOTIDE SEQUENCE</scope>
    <source>
        <strain evidence="7">EXF-9911</strain>
    </source>
</reference>
<evidence type="ECO:0000256" key="3">
    <source>
        <dbReference type="ARBA" id="ARBA00022989"/>
    </source>
</evidence>
<feature type="non-terminal residue" evidence="7">
    <location>
        <position position="1"/>
    </location>
</feature>
<dbReference type="Proteomes" id="UP000779574">
    <property type="component" value="Unassembled WGS sequence"/>
</dbReference>
<sequence length="194" mass="20685">MSSIKIVAKIIGITSAAWLSGNISALSLISIPAVANIKNDSSLSNAHAVRIWQQNYQRGATQNPPIALGASTSLGYLAWSLRNFRTATVVRLRPSALFAIAAVSTIAIVPFTIVFMRPTNNELLGLAARAQKDETSVAETKDVEGLLERWTALNRVRGVLPMVGAVRSMGLGNRLHVEPGSLGGSSLCDIKDHI</sequence>
<dbReference type="Pfam" id="PF08592">
    <property type="entry name" value="Anthrone_oxy"/>
    <property type="match status" value="1"/>
</dbReference>
<evidence type="ECO:0000313" key="7">
    <source>
        <dbReference type="EMBL" id="KAG9659778.1"/>
    </source>
</evidence>
<comment type="similarity">
    <text evidence="5">Belongs to the anthrone oxygenase family.</text>
</comment>
<comment type="subcellular location">
    <subcellularLocation>
        <location evidence="1">Membrane</location>
        <topology evidence="1">Multi-pass membrane protein</topology>
    </subcellularLocation>
</comment>
<evidence type="ECO:0000313" key="8">
    <source>
        <dbReference type="Proteomes" id="UP000779574"/>
    </source>
</evidence>
<dbReference type="PANTHER" id="PTHR35042">
    <property type="entry name" value="ANTHRONE OXYGENASE ENCC"/>
    <property type="match status" value="1"/>
</dbReference>
<feature type="transmembrane region" description="Helical" evidence="6">
    <location>
        <begin position="96"/>
        <end position="116"/>
    </location>
</feature>
<proteinExistence type="inferred from homology"/>
<accession>A0A9P8IX86</accession>
<evidence type="ECO:0000256" key="1">
    <source>
        <dbReference type="ARBA" id="ARBA00004141"/>
    </source>
</evidence>
<evidence type="ECO:0000256" key="2">
    <source>
        <dbReference type="ARBA" id="ARBA00022692"/>
    </source>
</evidence>
<dbReference type="InterPro" id="IPR013901">
    <property type="entry name" value="Anthrone_oxy"/>
</dbReference>
<dbReference type="EMBL" id="JAHFXF010002110">
    <property type="protein sequence ID" value="KAG9659778.1"/>
    <property type="molecule type" value="Genomic_DNA"/>
</dbReference>
<dbReference type="AlphaFoldDB" id="A0A9P8IX86"/>
<comment type="caution">
    <text evidence="7">The sequence shown here is derived from an EMBL/GenBank/DDBJ whole genome shotgun (WGS) entry which is preliminary data.</text>
</comment>
<protein>
    <submittedName>
        <fullName evidence="7">DUF1772-domain-containing protein</fullName>
    </submittedName>
</protein>
<evidence type="ECO:0000256" key="4">
    <source>
        <dbReference type="ARBA" id="ARBA00023136"/>
    </source>
</evidence>
<name>A0A9P8IX86_AURME</name>